<dbReference type="Pfam" id="PF07858">
    <property type="entry name" value="LEH"/>
    <property type="match status" value="1"/>
</dbReference>
<dbReference type="RefSeq" id="WP_076476766.1">
    <property type="nucleotide sequence ID" value="NZ_FTNT01000002.1"/>
</dbReference>
<dbReference type="OrthoDB" id="4762083at2"/>
<accession>A0A1N7DNT5</accession>
<dbReference type="GO" id="GO:0016787">
    <property type="term" value="F:hydrolase activity"/>
    <property type="evidence" value="ECO:0007669"/>
    <property type="project" value="UniProtKB-KW"/>
</dbReference>
<dbReference type="Proteomes" id="UP000186218">
    <property type="component" value="Unassembled WGS sequence"/>
</dbReference>
<evidence type="ECO:0000259" key="1">
    <source>
        <dbReference type="Pfam" id="PF07858"/>
    </source>
</evidence>
<organism evidence="2 3">
    <name type="scientific">Williamsia sterculiae</name>
    <dbReference type="NCBI Taxonomy" id="1344003"/>
    <lineage>
        <taxon>Bacteria</taxon>
        <taxon>Bacillati</taxon>
        <taxon>Actinomycetota</taxon>
        <taxon>Actinomycetes</taxon>
        <taxon>Mycobacteriales</taxon>
        <taxon>Nocardiaceae</taxon>
        <taxon>Williamsia</taxon>
    </lineage>
</organism>
<gene>
    <name evidence="2" type="ORF">SAMN05445060_0792</name>
</gene>
<evidence type="ECO:0000313" key="3">
    <source>
        <dbReference type="Proteomes" id="UP000186218"/>
    </source>
</evidence>
<dbReference type="AlphaFoldDB" id="A0A1N7DNT5"/>
<dbReference type="SUPFAM" id="SSF54427">
    <property type="entry name" value="NTF2-like"/>
    <property type="match status" value="1"/>
</dbReference>
<reference evidence="2 3" key="1">
    <citation type="submission" date="2017-01" db="EMBL/GenBank/DDBJ databases">
        <authorList>
            <person name="Mah S.A."/>
            <person name="Swanson W.J."/>
            <person name="Moy G.W."/>
            <person name="Vacquier V.D."/>
        </authorList>
    </citation>
    <scope>NUCLEOTIDE SEQUENCE [LARGE SCALE GENOMIC DNA]</scope>
    <source>
        <strain evidence="2 3">CPCC 203464</strain>
    </source>
</reference>
<dbReference type="InterPro" id="IPR032710">
    <property type="entry name" value="NTF2-like_dom_sf"/>
</dbReference>
<keyword evidence="2" id="KW-0378">Hydrolase</keyword>
<sequence length="155" mass="16908">MTDPAVRVVEEFFAQMESGDSAAAADLLADDVVFTNVGFPTIRGKARTAAALRALDRSPASFHMTPITIAGAGGVVLFERADLLRVGPLEIEFWVWGRFEVRDELITVWRDHFDLFDVTKGLGRAIGVLAARGLPRSLRRRHTGGHDVAAADPRP</sequence>
<dbReference type="InterPro" id="IPR013100">
    <property type="entry name" value="LEH"/>
</dbReference>
<feature type="domain" description="Limonene-1,2-epoxide hydrolase" evidence="1">
    <location>
        <begin position="5"/>
        <end position="123"/>
    </location>
</feature>
<dbReference type="STRING" id="1344003.SAMN05445060_0792"/>
<evidence type="ECO:0000313" key="2">
    <source>
        <dbReference type="EMBL" id="SIR77499.1"/>
    </source>
</evidence>
<dbReference type="Gene3D" id="3.10.450.50">
    <property type="match status" value="1"/>
</dbReference>
<name>A0A1N7DNT5_9NOCA</name>
<protein>
    <submittedName>
        <fullName evidence="2">Limonene-1,2-epoxide hydrolase</fullName>
    </submittedName>
</protein>
<proteinExistence type="predicted"/>
<keyword evidence="3" id="KW-1185">Reference proteome</keyword>
<dbReference type="EMBL" id="FTNT01000002">
    <property type="protein sequence ID" value="SIR77499.1"/>
    <property type="molecule type" value="Genomic_DNA"/>
</dbReference>